<dbReference type="GO" id="GO:0004799">
    <property type="term" value="F:thymidylate synthase activity"/>
    <property type="evidence" value="ECO:0007669"/>
    <property type="project" value="TreeGrafter"/>
</dbReference>
<dbReference type="Gene3D" id="3.30.1360.170">
    <property type="match status" value="1"/>
</dbReference>
<sequence length="75" mass="8186">MKVKLISFTKNPEAVVMAAIRQCYSSVGAADLKKKTDMETRKRLIAQVMASGHTSTPKHASFTFAVEGISRATEI</sequence>
<dbReference type="InterPro" id="IPR003669">
    <property type="entry name" value="Thymidylate_synthase_ThyX"/>
</dbReference>
<evidence type="ECO:0000313" key="1">
    <source>
        <dbReference type="EMBL" id="PIU73124.1"/>
    </source>
</evidence>
<dbReference type="GO" id="GO:0050797">
    <property type="term" value="F:thymidylate synthase (FAD) activity"/>
    <property type="evidence" value="ECO:0007669"/>
    <property type="project" value="InterPro"/>
</dbReference>
<accession>A0A2M7AR99</accession>
<gene>
    <name evidence="1" type="ORF">COS78_03910</name>
</gene>
<dbReference type="PANTHER" id="PTHR34934">
    <property type="entry name" value="FLAVIN-DEPENDENT THYMIDYLATE SYNTHASE"/>
    <property type="match status" value="1"/>
</dbReference>
<dbReference type="AlphaFoldDB" id="A0A2M7AR99"/>
<organism evidence="1 2">
    <name type="scientific">Candidatus Shapirobacteria bacterium CG06_land_8_20_14_3_00_40_12</name>
    <dbReference type="NCBI Taxonomy" id="1974881"/>
    <lineage>
        <taxon>Bacteria</taxon>
        <taxon>Candidatus Shapironibacteriota</taxon>
    </lineage>
</organism>
<dbReference type="InterPro" id="IPR036098">
    <property type="entry name" value="Thymidylate_synthase_ThyX_sf"/>
</dbReference>
<name>A0A2M7AR99_9BACT</name>
<evidence type="ECO:0000313" key="2">
    <source>
        <dbReference type="Proteomes" id="UP000231407"/>
    </source>
</evidence>
<proteinExistence type="predicted"/>
<protein>
    <recommendedName>
        <fullName evidence="3">Thymidylate synthase (FAD)</fullName>
    </recommendedName>
</protein>
<dbReference type="PANTHER" id="PTHR34934:SF1">
    <property type="entry name" value="FLAVIN-DEPENDENT THYMIDYLATE SYNTHASE"/>
    <property type="match status" value="1"/>
</dbReference>
<dbReference type="GO" id="GO:0050660">
    <property type="term" value="F:flavin adenine dinucleotide binding"/>
    <property type="evidence" value="ECO:0007669"/>
    <property type="project" value="InterPro"/>
</dbReference>
<comment type="caution">
    <text evidence="1">The sequence shown here is derived from an EMBL/GenBank/DDBJ whole genome shotgun (WGS) entry which is preliminary data.</text>
</comment>
<reference evidence="2" key="1">
    <citation type="submission" date="2017-09" db="EMBL/GenBank/DDBJ databases">
        <title>Depth-based differentiation of microbial function through sediment-hosted aquifers and enrichment of novel symbionts in the deep terrestrial subsurface.</title>
        <authorList>
            <person name="Probst A.J."/>
            <person name="Ladd B."/>
            <person name="Jarett J.K."/>
            <person name="Geller-Mcgrath D.E."/>
            <person name="Sieber C.M.K."/>
            <person name="Emerson J.B."/>
            <person name="Anantharaman K."/>
            <person name="Thomas B.C."/>
            <person name="Malmstrom R."/>
            <person name="Stieglmeier M."/>
            <person name="Klingl A."/>
            <person name="Woyke T."/>
            <person name="Ryan C.M."/>
            <person name="Banfield J.F."/>
        </authorList>
    </citation>
    <scope>NUCLEOTIDE SEQUENCE [LARGE SCALE GENOMIC DNA]</scope>
</reference>
<dbReference type="Proteomes" id="UP000231407">
    <property type="component" value="Unassembled WGS sequence"/>
</dbReference>
<dbReference type="GO" id="GO:0006231">
    <property type="term" value="P:dTMP biosynthetic process"/>
    <property type="evidence" value="ECO:0007669"/>
    <property type="project" value="InterPro"/>
</dbReference>
<dbReference type="Pfam" id="PF02511">
    <property type="entry name" value="Thy1"/>
    <property type="match status" value="1"/>
</dbReference>
<dbReference type="EMBL" id="PEWA01000053">
    <property type="protein sequence ID" value="PIU73124.1"/>
    <property type="molecule type" value="Genomic_DNA"/>
</dbReference>
<dbReference type="SUPFAM" id="SSF69796">
    <property type="entry name" value="Thymidylate synthase-complementing protein Thy1"/>
    <property type="match status" value="1"/>
</dbReference>
<dbReference type="GO" id="GO:0070402">
    <property type="term" value="F:NADPH binding"/>
    <property type="evidence" value="ECO:0007669"/>
    <property type="project" value="TreeGrafter"/>
</dbReference>
<evidence type="ECO:0008006" key="3">
    <source>
        <dbReference type="Google" id="ProtNLM"/>
    </source>
</evidence>